<dbReference type="InterPro" id="IPR044068">
    <property type="entry name" value="CB"/>
</dbReference>
<dbReference type="AlphaFoldDB" id="A0A7D4UKA4"/>
<feature type="domain" description="Tyr recombinase" evidence="6">
    <location>
        <begin position="165"/>
        <end position="344"/>
    </location>
</feature>
<evidence type="ECO:0000313" key="8">
    <source>
        <dbReference type="EMBL" id="QKJ20547.1"/>
    </source>
</evidence>
<dbReference type="PANTHER" id="PTHR30349">
    <property type="entry name" value="PHAGE INTEGRASE-RELATED"/>
    <property type="match status" value="1"/>
</dbReference>
<dbReference type="InterPro" id="IPR050090">
    <property type="entry name" value="Tyrosine_recombinase_XerCD"/>
</dbReference>
<feature type="domain" description="Core-binding (CB)" evidence="7">
    <location>
        <begin position="60"/>
        <end position="139"/>
    </location>
</feature>
<evidence type="ECO:0000313" key="9">
    <source>
        <dbReference type="Proteomes" id="UP000502498"/>
    </source>
</evidence>
<evidence type="ECO:0000259" key="6">
    <source>
        <dbReference type="PROSITE" id="PS51898"/>
    </source>
</evidence>
<dbReference type="PROSITE" id="PS51900">
    <property type="entry name" value="CB"/>
    <property type="match status" value="1"/>
</dbReference>
<accession>A0A7D4UKA4</accession>
<dbReference type="InterPro" id="IPR002104">
    <property type="entry name" value="Integrase_catalytic"/>
</dbReference>
<comment type="similarity">
    <text evidence="1">Belongs to the 'phage' integrase family.</text>
</comment>
<dbReference type="Proteomes" id="UP000502498">
    <property type="component" value="Chromosome"/>
</dbReference>
<dbReference type="InterPro" id="IPR011010">
    <property type="entry name" value="DNA_brk_join_enz"/>
</dbReference>
<dbReference type="RefSeq" id="WP_172990972.1">
    <property type="nucleotide sequence ID" value="NZ_CP054038.1"/>
</dbReference>
<evidence type="ECO:0000256" key="3">
    <source>
        <dbReference type="ARBA" id="ARBA00023172"/>
    </source>
</evidence>
<dbReference type="Pfam" id="PF00589">
    <property type="entry name" value="Phage_integrase"/>
    <property type="match status" value="1"/>
</dbReference>
<dbReference type="EMBL" id="CP054038">
    <property type="protein sequence ID" value="QKJ20547.1"/>
    <property type="molecule type" value="Genomic_DNA"/>
</dbReference>
<proteinExistence type="inferred from homology"/>
<dbReference type="Gene3D" id="1.10.443.10">
    <property type="entry name" value="Intergrase catalytic core"/>
    <property type="match status" value="1"/>
</dbReference>
<evidence type="ECO:0000259" key="7">
    <source>
        <dbReference type="PROSITE" id="PS51900"/>
    </source>
</evidence>
<dbReference type="InterPro" id="IPR010998">
    <property type="entry name" value="Integrase_recombinase_N"/>
</dbReference>
<dbReference type="GO" id="GO:0003677">
    <property type="term" value="F:DNA binding"/>
    <property type="evidence" value="ECO:0007669"/>
    <property type="project" value="UniProtKB-UniRule"/>
</dbReference>
<evidence type="ECO:0000256" key="4">
    <source>
        <dbReference type="PROSITE-ProRule" id="PRU01248"/>
    </source>
</evidence>
<organism evidence="8 9">
    <name type="scientific">Microbacterium hominis</name>
    <dbReference type="NCBI Taxonomy" id="162426"/>
    <lineage>
        <taxon>Bacteria</taxon>
        <taxon>Bacillati</taxon>
        <taxon>Actinomycetota</taxon>
        <taxon>Actinomycetes</taxon>
        <taxon>Micrococcales</taxon>
        <taxon>Microbacteriaceae</taxon>
        <taxon>Microbacterium</taxon>
    </lineage>
</organism>
<keyword evidence="2 4" id="KW-0238">DNA-binding</keyword>
<dbReference type="InterPro" id="IPR013762">
    <property type="entry name" value="Integrase-like_cat_sf"/>
</dbReference>
<dbReference type="GO" id="GO:0015074">
    <property type="term" value="P:DNA integration"/>
    <property type="evidence" value="ECO:0007669"/>
    <property type="project" value="InterPro"/>
</dbReference>
<dbReference type="PROSITE" id="PS51898">
    <property type="entry name" value="TYR_RECOMBINASE"/>
    <property type="match status" value="1"/>
</dbReference>
<dbReference type="Gene3D" id="1.10.150.130">
    <property type="match status" value="1"/>
</dbReference>
<evidence type="ECO:0000256" key="5">
    <source>
        <dbReference type="SAM" id="MobiDB-lite"/>
    </source>
</evidence>
<feature type="region of interest" description="Disordered" evidence="5">
    <location>
        <begin position="351"/>
        <end position="376"/>
    </location>
</feature>
<gene>
    <name evidence="8" type="ORF">HQM25_15090</name>
</gene>
<evidence type="ECO:0000256" key="1">
    <source>
        <dbReference type="ARBA" id="ARBA00008857"/>
    </source>
</evidence>
<reference evidence="8 9" key="1">
    <citation type="submission" date="2020-05" db="EMBL/GenBank/DDBJ databases">
        <title>Strain PA2F3 complete genome.</title>
        <authorList>
            <person name="Kim Y.-S."/>
            <person name="Kim S.-J."/>
            <person name="Jung H.-k."/>
            <person name="Kim S.-E."/>
            <person name="Kim K.-H."/>
        </authorList>
    </citation>
    <scope>NUCLEOTIDE SEQUENCE [LARGE SCALE GENOMIC DNA]</scope>
    <source>
        <strain evidence="8 9">PA2F3</strain>
    </source>
</reference>
<sequence>MSIEVRKTADGRTYYKARVKSGRELIATRAFDTRREAEAWERDQKHRIETGKPLPPKRTFTLGNLVEMFLEARASGNPHTVDTDRHNIAALPKSLLIRPLASIHAEDIRAHLIRQLVKKKPSTVAREKTTLSALFTYASEQGLLHQAHPVRTMKKIPELSASTQRAISPKDVPTPTRLAEAIATVRDKRPDIADVFEFMSLTGIRWGEARALRAESIALLPFPQLIVERSHSDRYDEKNPKSWRGKRTLPLSPRAHEIFQKYAARKHPNDYLFTNKLGEQLSVGVVRKFPLGFERHNLRHYAASTWLRLGTPVNEVAEYLGDEARTVLAVYAHVLGEDQRRDHAERLARAEGEISAGDPWGTPDPNLGPSTRNMLF</sequence>
<name>A0A7D4UKA4_9MICO</name>
<evidence type="ECO:0000256" key="2">
    <source>
        <dbReference type="ARBA" id="ARBA00023125"/>
    </source>
</evidence>
<dbReference type="PANTHER" id="PTHR30349:SF41">
    <property type="entry name" value="INTEGRASE_RECOMBINASE PROTEIN MJ0367-RELATED"/>
    <property type="match status" value="1"/>
</dbReference>
<keyword evidence="3" id="KW-0233">DNA recombination</keyword>
<dbReference type="SUPFAM" id="SSF56349">
    <property type="entry name" value="DNA breaking-rejoining enzymes"/>
    <property type="match status" value="1"/>
</dbReference>
<dbReference type="GO" id="GO:0006310">
    <property type="term" value="P:DNA recombination"/>
    <property type="evidence" value="ECO:0007669"/>
    <property type="project" value="UniProtKB-KW"/>
</dbReference>
<protein>
    <submittedName>
        <fullName evidence="8">Tyrosine-type recombinase/integrase</fullName>
    </submittedName>
</protein>